<proteinExistence type="predicted"/>
<dbReference type="PANTHER" id="PTHR40128">
    <property type="entry name" value="EXPRESSED PROTEIN"/>
    <property type="match status" value="1"/>
</dbReference>
<organism evidence="1 2">
    <name type="scientific">Paenibacillus eucommiae</name>
    <dbReference type="NCBI Taxonomy" id="1355755"/>
    <lineage>
        <taxon>Bacteria</taxon>
        <taxon>Bacillati</taxon>
        <taxon>Bacillota</taxon>
        <taxon>Bacilli</taxon>
        <taxon>Bacillales</taxon>
        <taxon>Paenibacillaceae</taxon>
        <taxon>Paenibacillus</taxon>
    </lineage>
</organism>
<keyword evidence="1" id="KW-0223">Dioxygenase</keyword>
<keyword evidence="1" id="KW-0560">Oxidoreductase</keyword>
<evidence type="ECO:0000313" key="1">
    <source>
        <dbReference type="EMBL" id="MBP1990548.1"/>
    </source>
</evidence>
<dbReference type="GO" id="GO:0051213">
    <property type="term" value="F:dioxygenase activity"/>
    <property type="evidence" value="ECO:0007669"/>
    <property type="project" value="UniProtKB-KW"/>
</dbReference>
<dbReference type="EMBL" id="JAGGLB010000005">
    <property type="protein sequence ID" value="MBP1990548.1"/>
    <property type="molecule type" value="Genomic_DNA"/>
</dbReference>
<dbReference type="Proteomes" id="UP001519287">
    <property type="component" value="Unassembled WGS sequence"/>
</dbReference>
<sequence length="301" mass="34469">MNGQSYQIGERTLEMGSKYLTELRSSNDIMDNVEALRARLKKDGYLLIRDFHNREQVLAARNEFLRKLQSMGRLEEGSPLELGRIHADNKSAIWGKGVDELKEDFPQFLEVVNGPRVMSFFEKLLGGPCLTYDYKWPRAIARGGNTGAHYDVVYMGRGTKNVYTLWTPFDDISLEKGTLAMCLGSQDFDKVRQTYGELDVDRDNVAKGWFSEDPVEIVDKFHGQWATTPFRAGDAILFGMYMMHSSLNNTTDFYRISSDTRYQLASEPVDERWIGAKPKGHYAWGKTPEKSMEEARKEWGV</sequence>
<dbReference type="SUPFAM" id="SSF51197">
    <property type="entry name" value="Clavaminate synthase-like"/>
    <property type="match status" value="1"/>
</dbReference>
<dbReference type="RefSeq" id="WP_209971312.1">
    <property type="nucleotide sequence ID" value="NZ_JAGGLB010000005.1"/>
</dbReference>
<comment type="caution">
    <text evidence="1">The sequence shown here is derived from an EMBL/GenBank/DDBJ whole genome shotgun (WGS) entry which is preliminary data.</text>
</comment>
<reference evidence="1 2" key="1">
    <citation type="submission" date="2021-03" db="EMBL/GenBank/DDBJ databases">
        <title>Genomic Encyclopedia of Type Strains, Phase IV (KMG-IV): sequencing the most valuable type-strain genomes for metagenomic binning, comparative biology and taxonomic classification.</title>
        <authorList>
            <person name="Goeker M."/>
        </authorList>
    </citation>
    <scope>NUCLEOTIDE SEQUENCE [LARGE SCALE GENOMIC DNA]</scope>
    <source>
        <strain evidence="1 2">DSM 26048</strain>
    </source>
</reference>
<dbReference type="Pfam" id="PF05721">
    <property type="entry name" value="PhyH"/>
    <property type="match status" value="1"/>
</dbReference>
<gene>
    <name evidence="1" type="ORF">J2Z66_002154</name>
</gene>
<accession>A0ABS4ISK7</accession>
<dbReference type="Gene3D" id="2.60.120.620">
    <property type="entry name" value="q2cbj1_9rhob like domain"/>
    <property type="match status" value="1"/>
</dbReference>
<keyword evidence="2" id="KW-1185">Reference proteome</keyword>
<protein>
    <submittedName>
        <fullName evidence="1">Ectoine hydroxylase-related dioxygenase (Phytanoyl-CoA dioxygenase family)</fullName>
    </submittedName>
</protein>
<dbReference type="InterPro" id="IPR008775">
    <property type="entry name" value="Phytyl_CoA_dOase-like"/>
</dbReference>
<name>A0ABS4ISK7_9BACL</name>
<evidence type="ECO:0000313" key="2">
    <source>
        <dbReference type="Proteomes" id="UP001519287"/>
    </source>
</evidence>
<dbReference type="PANTHER" id="PTHR40128:SF1">
    <property type="entry name" value="PHYTANOYL-COA HYDROXYLASE"/>
    <property type="match status" value="1"/>
</dbReference>